<dbReference type="Gene3D" id="3.40.50.1010">
    <property type="entry name" value="5'-nuclease"/>
    <property type="match status" value="1"/>
</dbReference>
<dbReference type="CDD" id="cd18727">
    <property type="entry name" value="PIN_Swt1-like"/>
    <property type="match status" value="1"/>
</dbReference>
<name>A0A5C3MFM0_9AGAR</name>
<reference evidence="2 3" key="1">
    <citation type="journal article" date="2019" name="Nat. Ecol. Evol.">
        <title>Megaphylogeny resolves global patterns of mushroom evolution.</title>
        <authorList>
            <person name="Varga T."/>
            <person name="Krizsan K."/>
            <person name="Foldi C."/>
            <person name="Dima B."/>
            <person name="Sanchez-Garcia M."/>
            <person name="Sanchez-Ramirez S."/>
            <person name="Szollosi G.J."/>
            <person name="Szarkandi J.G."/>
            <person name="Papp V."/>
            <person name="Albert L."/>
            <person name="Andreopoulos W."/>
            <person name="Angelini C."/>
            <person name="Antonin V."/>
            <person name="Barry K.W."/>
            <person name="Bougher N.L."/>
            <person name="Buchanan P."/>
            <person name="Buyck B."/>
            <person name="Bense V."/>
            <person name="Catcheside P."/>
            <person name="Chovatia M."/>
            <person name="Cooper J."/>
            <person name="Damon W."/>
            <person name="Desjardin D."/>
            <person name="Finy P."/>
            <person name="Geml J."/>
            <person name="Haridas S."/>
            <person name="Hughes K."/>
            <person name="Justo A."/>
            <person name="Karasinski D."/>
            <person name="Kautmanova I."/>
            <person name="Kiss B."/>
            <person name="Kocsube S."/>
            <person name="Kotiranta H."/>
            <person name="LaButti K.M."/>
            <person name="Lechner B.E."/>
            <person name="Liimatainen K."/>
            <person name="Lipzen A."/>
            <person name="Lukacs Z."/>
            <person name="Mihaltcheva S."/>
            <person name="Morgado L.N."/>
            <person name="Niskanen T."/>
            <person name="Noordeloos M.E."/>
            <person name="Ohm R.A."/>
            <person name="Ortiz-Santana B."/>
            <person name="Ovrebo C."/>
            <person name="Racz N."/>
            <person name="Riley R."/>
            <person name="Savchenko A."/>
            <person name="Shiryaev A."/>
            <person name="Soop K."/>
            <person name="Spirin V."/>
            <person name="Szebenyi C."/>
            <person name="Tomsovsky M."/>
            <person name="Tulloss R.E."/>
            <person name="Uehling J."/>
            <person name="Grigoriev I.V."/>
            <person name="Vagvolgyi C."/>
            <person name="Papp T."/>
            <person name="Martin F.M."/>
            <person name="Miettinen O."/>
            <person name="Hibbett D.S."/>
            <person name="Nagy L.G."/>
        </authorList>
    </citation>
    <scope>NUCLEOTIDE SEQUENCE [LARGE SCALE GENOMIC DNA]</scope>
    <source>
        <strain evidence="2 3">CBS 166.37</strain>
    </source>
</reference>
<dbReference type="SUPFAM" id="SSF88723">
    <property type="entry name" value="PIN domain-like"/>
    <property type="match status" value="1"/>
</dbReference>
<dbReference type="EMBL" id="ML213591">
    <property type="protein sequence ID" value="TFK43433.1"/>
    <property type="molecule type" value="Genomic_DNA"/>
</dbReference>
<dbReference type="PANTHER" id="PTHR16161">
    <property type="entry name" value="TRANSCRIPTIONAL PROTEIN SWT1"/>
    <property type="match status" value="1"/>
</dbReference>
<evidence type="ECO:0000313" key="2">
    <source>
        <dbReference type="EMBL" id="TFK43433.1"/>
    </source>
</evidence>
<organism evidence="2 3">
    <name type="scientific">Crucibulum laeve</name>
    <dbReference type="NCBI Taxonomy" id="68775"/>
    <lineage>
        <taxon>Eukaryota</taxon>
        <taxon>Fungi</taxon>
        <taxon>Dikarya</taxon>
        <taxon>Basidiomycota</taxon>
        <taxon>Agaricomycotina</taxon>
        <taxon>Agaricomycetes</taxon>
        <taxon>Agaricomycetidae</taxon>
        <taxon>Agaricales</taxon>
        <taxon>Agaricineae</taxon>
        <taxon>Nidulariaceae</taxon>
        <taxon>Crucibulum</taxon>
    </lineage>
</organism>
<dbReference type="STRING" id="68775.A0A5C3MFM0"/>
<dbReference type="InterPro" id="IPR002716">
    <property type="entry name" value="PIN_dom"/>
</dbReference>
<accession>A0A5C3MFM0</accession>
<gene>
    <name evidence="2" type="ORF">BDQ12DRAFT_674977</name>
</gene>
<proteinExistence type="predicted"/>
<protein>
    <submittedName>
        <fullName evidence="2">PIN domain-containing protein</fullName>
    </submittedName>
</protein>
<feature type="domain" description="PIN" evidence="1">
    <location>
        <begin position="64"/>
        <end position="191"/>
    </location>
</feature>
<sequence>MSFHTYVPSAGFNSWPTYGTGPVPAQTPHALGTNTSSHLNTALKQIDELSNDVEMQDAASDSSVYVIVDTNILLHHFEVLSQFVEDVERLSVPLTVVIPGAVINELDGQKNRDGLAWFARRASSWLLKKIREKKCVRGQANEQTRKKSGNWKVRDKLTMETNDDLIVDCCMYFFARHHRTFLCSQDTNLLIHCLSGYDETLPTPETICPLPKWSSREIARVMYPNASEKDLNHFSSYRASYSKNIRSSPASKPAAVSTGGDDSMMIDDDEPVEEALLPSHELDLLHIQVIEHFTRLLVELVNRVGGDEVRTPVKEGVNLSRHAPVWQQKRIPVSRWSAADCLEYLASKKKPPHSSPSVGTFLTMPYKTETGSRRGQDWSRRDWEVALATLEKIGEAWGEDSIKESLVVLQPHWVDIFMMKMKPTGI</sequence>
<dbReference type="PANTHER" id="PTHR16161:SF0">
    <property type="entry name" value="TRANSCRIPTIONAL PROTEIN SWT1"/>
    <property type="match status" value="1"/>
</dbReference>
<dbReference type="Proteomes" id="UP000308652">
    <property type="component" value="Unassembled WGS sequence"/>
</dbReference>
<dbReference type="OrthoDB" id="2017974at2759"/>
<dbReference type="InterPro" id="IPR052626">
    <property type="entry name" value="SWT1_Regulator"/>
</dbReference>
<dbReference type="GO" id="GO:0005634">
    <property type="term" value="C:nucleus"/>
    <property type="evidence" value="ECO:0007669"/>
    <property type="project" value="TreeGrafter"/>
</dbReference>
<keyword evidence="3" id="KW-1185">Reference proteome</keyword>
<dbReference type="GO" id="GO:0004540">
    <property type="term" value="F:RNA nuclease activity"/>
    <property type="evidence" value="ECO:0007669"/>
    <property type="project" value="UniProtKB-ARBA"/>
</dbReference>
<dbReference type="InterPro" id="IPR029060">
    <property type="entry name" value="PIN-like_dom_sf"/>
</dbReference>
<dbReference type="Pfam" id="PF13638">
    <property type="entry name" value="PIN_4"/>
    <property type="match status" value="1"/>
</dbReference>
<dbReference type="AlphaFoldDB" id="A0A5C3MFM0"/>
<evidence type="ECO:0000259" key="1">
    <source>
        <dbReference type="SMART" id="SM00670"/>
    </source>
</evidence>
<dbReference type="SMART" id="SM00670">
    <property type="entry name" value="PINc"/>
    <property type="match status" value="1"/>
</dbReference>
<evidence type="ECO:0000313" key="3">
    <source>
        <dbReference type="Proteomes" id="UP000308652"/>
    </source>
</evidence>